<protein>
    <submittedName>
        <fullName evidence="1">Phage tail assembly protein</fullName>
    </submittedName>
</protein>
<dbReference type="EMBL" id="JACAQV010000010">
    <property type="protein sequence ID" value="NWF07932.1"/>
    <property type="molecule type" value="Genomic_DNA"/>
</dbReference>
<sequence length="102" mass="11434">MKTKDVNTLPDWLVLTADGARVTLKYPLEVNGVMTDKVSMRAPCLRDLRAAGATTDGNHEQFEINMLCSLTEIGEKDLGAIKTLDYKRLQEGYFRLDNELSV</sequence>
<evidence type="ECO:0000313" key="2">
    <source>
        <dbReference type="Proteomes" id="UP000561369"/>
    </source>
</evidence>
<name>A0A7Y8GD21_9PSED</name>
<comment type="caution">
    <text evidence="1">The sequence shown here is derived from an EMBL/GenBank/DDBJ whole genome shotgun (WGS) entry which is preliminary data.</text>
</comment>
<dbReference type="RefSeq" id="WP_177024002.1">
    <property type="nucleotide sequence ID" value="NZ_JACAQV010000010.1"/>
</dbReference>
<dbReference type="AlphaFoldDB" id="A0A7Y8GD21"/>
<gene>
    <name evidence="1" type="ORF">HX810_09680</name>
</gene>
<dbReference type="InterPro" id="IPR019289">
    <property type="entry name" value="Phage_tail_E/E"/>
</dbReference>
<reference evidence="1 2" key="1">
    <citation type="submission" date="2020-04" db="EMBL/GenBank/DDBJ databases">
        <title>Molecular characterization of pseudomonads from Agaricus bisporus reveal novel blotch 2 pathogens in Western Europe.</title>
        <authorList>
            <person name="Taparia T."/>
            <person name="Krijger M."/>
            <person name="Haynes E."/>
            <person name="Elpinstone J.G."/>
            <person name="Noble R."/>
            <person name="Van Der Wolf J."/>
        </authorList>
    </citation>
    <scope>NUCLEOTIDE SEQUENCE [LARGE SCALE GENOMIC DNA]</scope>
    <source>
        <strain evidence="1 2">IPO3765</strain>
    </source>
</reference>
<accession>A0A7Y8GD21</accession>
<dbReference type="Proteomes" id="UP000561369">
    <property type="component" value="Unassembled WGS sequence"/>
</dbReference>
<organism evidence="1 2">
    <name type="scientific">Pseudomonas salomonii</name>
    <dbReference type="NCBI Taxonomy" id="191391"/>
    <lineage>
        <taxon>Bacteria</taxon>
        <taxon>Pseudomonadati</taxon>
        <taxon>Pseudomonadota</taxon>
        <taxon>Gammaproteobacteria</taxon>
        <taxon>Pseudomonadales</taxon>
        <taxon>Pseudomonadaceae</taxon>
        <taxon>Pseudomonas</taxon>
    </lineage>
</organism>
<evidence type="ECO:0000313" key="1">
    <source>
        <dbReference type="EMBL" id="NWF07932.1"/>
    </source>
</evidence>
<proteinExistence type="predicted"/>
<dbReference type="Pfam" id="PF10109">
    <property type="entry name" value="Phage_TAC_7"/>
    <property type="match status" value="1"/>
</dbReference>